<evidence type="ECO:0000256" key="1">
    <source>
        <dbReference type="SAM" id="Phobius"/>
    </source>
</evidence>
<keyword evidence="1" id="KW-1133">Transmembrane helix</keyword>
<organism evidence="2 3">
    <name type="scientific">Candidatus Thiomargarita nelsonii</name>
    <dbReference type="NCBI Taxonomy" id="1003181"/>
    <lineage>
        <taxon>Bacteria</taxon>
        <taxon>Pseudomonadati</taxon>
        <taxon>Pseudomonadota</taxon>
        <taxon>Gammaproteobacteria</taxon>
        <taxon>Thiotrichales</taxon>
        <taxon>Thiotrichaceae</taxon>
        <taxon>Thiomargarita</taxon>
    </lineage>
</organism>
<keyword evidence="1" id="KW-0472">Membrane</keyword>
<proteinExistence type="predicted"/>
<name>A0A176RX95_9GAMM</name>
<comment type="caution">
    <text evidence="2">The sequence shown here is derived from an EMBL/GenBank/DDBJ whole genome shotgun (WGS) entry which is preliminary data.</text>
</comment>
<feature type="transmembrane region" description="Helical" evidence="1">
    <location>
        <begin position="89"/>
        <end position="107"/>
    </location>
</feature>
<dbReference type="Proteomes" id="UP000076962">
    <property type="component" value="Unassembled WGS sequence"/>
</dbReference>
<protein>
    <submittedName>
        <fullName evidence="2">Membrane protein</fullName>
    </submittedName>
</protein>
<sequence>MLGKSMLIAAGFSTFAKLKAWHVQLYLKCLWIIHTYPFYWAHKPLCERFQSDVIRIGTMFVCRSCFMFYAGMIVSVLFCSLFPQQTMGVILFFVFSSILLPFSFPPWYKKLPRWARDTLRLIMGMTIVLCVYLIFFGHFLLGVFSAALLIIFWKVYLIFRQQQKRHDCDGCLEFHNNEICTGFSFQAQRIRKYEKQATQIVLKSGYVPKSIRRVLGSKQKK</sequence>
<gene>
    <name evidence="2" type="ORF">THIOM_003909</name>
</gene>
<reference evidence="2 3" key="1">
    <citation type="submission" date="2016-05" db="EMBL/GenBank/DDBJ databases">
        <title>Single-cell genome of chain-forming Candidatus Thiomargarita nelsonii and comparison to other large sulfur-oxidizing bacteria.</title>
        <authorList>
            <person name="Winkel M."/>
            <person name="Salman V."/>
            <person name="Woyke T."/>
            <person name="Schulz-Vogt H."/>
            <person name="Richter M."/>
            <person name="Flood B."/>
            <person name="Bailey J."/>
            <person name="Amann R."/>
            <person name="Mussmann M."/>
        </authorList>
    </citation>
    <scope>NUCLEOTIDE SEQUENCE [LARGE SCALE GENOMIC DNA]</scope>
    <source>
        <strain evidence="2 3">THI036</strain>
    </source>
</reference>
<accession>A0A176RX95</accession>
<dbReference type="EMBL" id="LUTY01002410">
    <property type="protein sequence ID" value="OAD20391.1"/>
    <property type="molecule type" value="Genomic_DNA"/>
</dbReference>
<feature type="transmembrane region" description="Helical" evidence="1">
    <location>
        <begin position="60"/>
        <end position="83"/>
    </location>
</feature>
<keyword evidence="1" id="KW-0812">Transmembrane</keyword>
<keyword evidence="3" id="KW-1185">Reference proteome</keyword>
<dbReference type="AlphaFoldDB" id="A0A176RX95"/>
<evidence type="ECO:0000313" key="2">
    <source>
        <dbReference type="EMBL" id="OAD20391.1"/>
    </source>
</evidence>
<evidence type="ECO:0000313" key="3">
    <source>
        <dbReference type="Proteomes" id="UP000076962"/>
    </source>
</evidence>
<feature type="transmembrane region" description="Helical" evidence="1">
    <location>
        <begin position="20"/>
        <end position="39"/>
    </location>
</feature>